<feature type="compositionally biased region" description="Polar residues" evidence="1">
    <location>
        <begin position="369"/>
        <end position="382"/>
    </location>
</feature>
<dbReference type="SUPFAM" id="SSF52540">
    <property type="entry name" value="P-loop containing nucleoside triphosphate hydrolases"/>
    <property type="match status" value="1"/>
</dbReference>
<accession>A0A843YXN0</accession>
<reference evidence="5 6" key="1">
    <citation type="submission" date="2019-10" db="EMBL/GenBank/DDBJ databases">
        <title>Glaciimonas soli sp. nov., a psychrophilic bacterium isolated from the forest soil of a high elevation mountain in Taiwan.</title>
        <authorList>
            <person name="Wang L.-T."/>
            <person name="Shieh W.Y."/>
        </authorList>
    </citation>
    <scope>NUCLEOTIDE SEQUENCE [LARGE SCALE GENOMIC DNA]</scope>
    <source>
        <strain evidence="5 6">GS1</strain>
    </source>
</reference>
<name>A0A843YXN0_9BURK</name>
<evidence type="ECO:0000313" key="5">
    <source>
        <dbReference type="EMBL" id="MQR02757.1"/>
    </source>
</evidence>
<dbReference type="InterPro" id="IPR027417">
    <property type="entry name" value="P-loop_NTPase"/>
</dbReference>
<dbReference type="PANTHER" id="PTHR36153">
    <property type="entry name" value="INNER MEMBRANE PROTEIN-RELATED"/>
    <property type="match status" value="1"/>
</dbReference>
<organism evidence="5 6">
    <name type="scientific">Glaciimonas soli</name>
    <dbReference type="NCBI Taxonomy" id="2590999"/>
    <lineage>
        <taxon>Bacteria</taxon>
        <taxon>Pseudomonadati</taxon>
        <taxon>Pseudomonadota</taxon>
        <taxon>Betaproteobacteria</taxon>
        <taxon>Burkholderiales</taxon>
        <taxon>Oxalobacteraceae</taxon>
        <taxon>Glaciimonas</taxon>
    </lineage>
</organism>
<comment type="caution">
    <text evidence="5">The sequence shown here is derived from an EMBL/GenBank/DDBJ whole genome shotgun (WGS) entry which is preliminary data.</text>
</comment>
<gene>
    <name evidence="5" type="ORF">GEV47_18970</name>
</gene>
<evidence type="ECO:0000256" key="2">
    <source>
        <dbReference type="SAM" id="Phobius"/>
    </source>
</evidence>
<keyword evidence="2" id="KW-0812">Transmembrane</keyword>
<evidence type="ECO:0000259" key="3">
    <source>
        <dbReference type="Pfam" id="PF06761"/>
    </source>
</evidence>
<keyword evidence="2" id="KW-1133">Transmembrane helix</keyword>
<dbReference type="Pfam" id="PF06761">
    <property type="entry name" value="IcmF-related"/>
    <property type="match status" value="1"/>
</dbReference>
<dbReference type="Proteomes" id="UP000451565">
    <property type="component" value="Unassembled WGS sequence"/>
</dbReference>
<dbReference type="AlphaFoldDB" id="A0A843YXN0"/>
<feature type="domain" description="IcmF-related" evidence="3">
    <location>
        <begin position="521"/>
        <end position="667"/>
    </location>
</feature>
<evidence type="ECO:0000313" key="6">
    <source>
        <dbReference type="Proteomes" id="UP000451565"/>
    </source>
</evidence>
<dbReference type="InterPro" id="IPR009612">
    <property type="entry name" value="IcmF-rel"/>
</dbReference>
<feature type="region of interest" description="Disordered" evidence="1">
    <location>
        <begin position="40"/>
        <end position="63"/>
    </location>
</feature>
<dbReference type="Pfam" id="PF14331">
    <property type="entry name" value="IcmF-related_N"/>
    <property type="match status" value="1"/>
</dbReference>
<evidence type="ECO:0000256" key="1">
    <source>
        <dbReference type="SAM" id="MobiDB-lite"/>
    </source>
</evidence>
<dbReference type="InterPro" id="IPR053156">
    <property type="entry name" value="T6SS_TssM-like"/>
</dbReference>
<keyword evidence="6" id="KW-1185">Reference proteome</keyword>
<dbReference type="EMBL" id="WINI01000019">
    <property type="protein sequence ID" value="MQR02757.1"/>
    <property type="molecule type" value="Genomic_DNA"/>
</dbReference>
<dbReference type="InterPro" id="IPR025743">
    <property type="entry name" value="TssM1_N"/>
</dbReference>
<keyword evidence="2" id="KW-0472">Membrane</keyword>
<feature type="domain" description="Type VI secretion system component TssM1 N-terminal" evidence="4">
    <location>
        <begin position="165"/>
        <end position="467"/>
    </location>
</feature>
<feature type="compositionally biased region" description="Low complexity" evidence="1">
    <location>
        <begin position="1"/>
        <end position="12"/>
    </location>
</feature>
<feature type="transmembrane region" description="Helical" evidence="2">
    <location>
        <begin position="462"/>
        <end position="481"/>
    </location>
</feature>
<feature type="non-terminal residue" evidence="5">
    <location>
        <position position="667"/>
    </location>
</feature>
<protein>
    <recommendedName>
        <fullName evidence="7">Type VI secretion system membrane subunit TssM</fullName>
    </recommendedName>
</protein>
<evidence type="ECO:0008006" key="7">
    <source>
        <dbReference type="Google" id="ProtNLM"/>
    </source>
</evidence>
<evidence type="ECO:0000259" key="4">
    <source>
        <dbReference type="Pfam" id="PF14331"/>
    </source>
</evidence>
<dbReference type="RefSeq" id="WP_322741706.1">
    <property type="nucleotide sequence ID" value="NZ_WINI01000019.1"/>
</dbReference>
<feature type="region of interest" description="Disordered" evidence="1">
    <location>
        <begin position="366"/>
        <end position="386"/>
    </location>
</feature>
<dbReference type="PANTHER" id="PTHR36153:SF1">
    <property type="entry name" value="TYPE VI SECRETION SYSTEM COMPONENT TSSM1"/>
    <property type="match status" value="1"/>
</dbReference>
<sequence length="667" mass="74758">MTNPASADVVTPVSPPPDVAPPAADNGVDDAALQEQEKLAQEKTDKEAQEAAQKKKEADAAADTKKALTDIDNAFERTLSYLQSRYRASGLQKFSHLWKSKRYLYDRPWFMMLGVPNAGKSAAARHTGLGTTLNIADYSKAYAGWLSEQAMLIEPASRYMTQAESRDGTEWHHLLDLLRKHRPRAPINAAIVTINIADLLQKNDGELLRYSAQLSTRLHELRTDVGSRFPIYVVITKMDVVQGFSAYFDDLTADERAKSWGFSLLYEKNVYHANNYDDDVKTQLQTQFTLLDQHLQANLPDRLQQTFEKNKRRALSVFPQEFTSLIAPLVNVIGSTFANSHYDNTEHRHSLRGVYFTSMGRDEPHLSVNPLNPLQRQSSNDDTLIDDNAEPSARQAMDGSGDINAMYRNIAVEHNPLLAQQNKNTYARDYFLSDLFNNIIIPEAHLVQPNLQHAFGLRLRRWLAHGAVAVLGCWLLAGLLLSSGNNTAYLKSIADKTTQLTQRIDKLFAASPDDRLLQVPDVLTAAQELPQLSDLDVESPSTGFHYGLYTVTPVVDASHIAYQQLEDRFLLPQIEQRLQAVLVSALQRKDTKTVYDTLRVVLQLHDKNHFNAKDIKTWVMQDWSSAGGSAAFGGRTTMVHHLNALFSGERVVQSALPQNADLVQQAR</sequence>
<feature type="region of interest" description="Disordered" evidence="1">
    <location>
        <begin position="1"/>
        <end position="26"/>
    </location>
</feature>
<proteinExistence type="predicted"/>